<dbReference type="Gene3D" id="3.30.70.1450">
    <property type="entry name" value="Regulator of K+ conductance, C-terminal domain"/>
    <property type="match status" value="1"/>
</dbReference>
<evidence type="ECO:0000256" key="4">
    <source>
        <dbReference type="ARBA" id="ARBA00022958"/>
    </source>
</evidence>
<dbReference type="InterPro" id="IPR006037">
    <property type="entry name" value="RCK_C"/>
</dbReference>
<dbReference type="Pfam" id="PF02080">
    <property type="entry name" value="TrkA_C"/>
    <property type="match status" value="1"/>
</dbReference>
<dbReference type="Pfam" id="PF02254">
    <property type="entry name" value="TrkA_N"/>
    <property type="match status" value="1"/>
</dbReference>
<gene>
    <name evidence="10" type="ORF">I6H42_03935</name>
</gene>
<name>A0AAQ0BXJ8_9ACTO</name>
<dbReference type="PROSITE" id="PS51201">
    <property type="entry name" value="RCK_N"/>
    <property type="match status" value="1"/>
</dbReference>
<keyword evidence="5" id="KW-0520">NAD</keyword>
<organism evidence="10 11">
    <name type="scientific">Schaalia meyeri</name>
    <dbReference type="NCBI Taxonomy" id="52773"/>
    <lineage>
        <taxon>Bacteria</taxon>
        <taxon>Bacillati</taxon>
        <taxon>Actinomycetota</taxon>
        <taxon>Actinomycetes</taxon>
        <taxon>Actinomycetales</taxon>
        <taxon>Actinomycetaceae</taxon>
        <taxon>Schaalia</taxon>
    </lineage>
</organism>
<keyword evidence="3" id="KW-0633">Potassium transport</keyword>
<keyword evidence="2" id="KW-0813">Transport</keyword>
<dbReference type="SUPFAM" id="SSF51735">
    <property type="entry name" value="NAD(P)-binding Rossmann-fold domains"/>
    <property type="match status" value="1"/>
</dbReference>
<dbReference type="EMBL" id="CP066065">
    <property type="protein sequence ID" value="QQC44547.1"/>
    <property type="molecule type" value="Genomic_DNA"/>
</dbReference>
<dbReference type="PANTHER" id="PTHR43833:SF5">
    <property type="entry name" value="TRK SYSTEM POTASSIUM UPTAKE PROTEIN TRKA"/>
    <property type="match status" value="1"/>
</dbReference>
<dbReference type="InterPro" id="IPR036291">
    <property type="entry name" value="NAD(P)-bd_dom_sf"/>
</dbReference>
<keyword evidence="4" id="KW-0630">Potassium</keyword>
<keyword evidence="6" id="KW-0406">Ion transport</keyword>
<evidence type="ECO:0000256" key="1">
    <source>
        <dbReference type="ARBA" id="ARBA00017378"/>
    </source>
</evidence>
<dbReference type="KEGG" id="amy:ADJ76_02520"/>
<evidence type="ECO:0000259" key="9">
    <source>
        <dbReference type="PROSITE" id="PS51202"/>
    </source>
</evidence>
<evidence type="ECO:0000256" key="5">
    <source>
        <dbReference type="ARBA" id="ARBA00023027"/>
    </source>
</evidence>
<dbReference type="PANTHER" id="PTHR43833">
    <property type="entry name" value="POTASSIUM CHANNEL PROTEIN 2-RELATED-RELATED"/>
    <property type="match status" value="1"/>
</dbReference>
<evidence type="ECO:0000259" key="8">
    <source>
        <dbReference type="PROSITE" id="PS51201"/>
    </source>
</evidence>
<reference evidence="10 11" key="1">
    <citation type="submission" date="2020-12" db="EMBL/GenBank/DDBJ databases">
        <title>FDA dAtabase for Regulatory Grade micrObial Sequences (FDA-ARGOS): Supporting development and validation of Infectious Disease Dx tests.</title>
        <authorList>
            <person name="Sproer C."/>
            <person name="Gronow S."/>
            <person name="Severitt S."/>
            <person name="Schroder I."/>
            <person name="Tallon L."/>
            <person name="Sadzewicz L."/>
            <person name="Zhao X."/>
            <person name="Boylan J."/>
            <person name="Ott S."/>
            <person name="Bowen H."/>
            <person name="Vavikolanu K."/>
            <person name="Mehta A."/>
            <person name="Aluvathingal J."/>
            <person name="Nadendla S."/>
            <person name="Lowell S."/>
            <person name="Myers T."/>
            <person name="Yan Y."/>
            <person name="Sichtig H."/>
        </authorList>
    </citation>
    <scope>NUCLEOTIDE SEQUENCE [LARGE SCALE GENOMIC DNA]</scope>
    <source>
        <strain evidence="10 11">FDAARGOS_985</strain>
    </source>
</reference>
<dbReference type="InterPro" id="IPR006036">
    <property type="entry name" value="K_uptake_TrkA"/>
</dbReference>
<feature type="domain" description="RCK C-terminal" evidence="9">
    <location>
        <begin position="137"/>
        <end position="218"/>
    </location>
</feature>
<proteinExistence type="predicted"/>
<dbReference type="SUPFAM" id="SSF116726">
    <property type="entry name" value="TrkA C-terminal domain-like"/>
    <property type="match status" value="1"/>
</dbReference>
<protein>
    <recommendedName>
        <fullName evidence="1">Trk system potassium uptake protein TrkA</fullName>
    </recommendedName>
</protein>
<dbReference type="InterPro" id="IPR050721">
    <property type="entry name" value="Trk_Ktr_HKT_K-transport"/>
</dbReference>
<dbReference type="AlphaFoldDB" id="A0AAQ0BXJ8"/>
<dbReference type="PRINTS" id="PR00335">
    <property type="entry name" value="KUPTAKETRKA"/>
</dbReference>
<evidence type="ECO:0000313" key="11">
    <source>
        <dbReference type="Proteomes" id="UP000595220"/>
    </source>
</evidence>
<dbReference type="RefSeq" id="WP_050694652.1">
    <property type="nucleotide sequence ID" value="NZ_CP012072.1"/>
</dbReference>
<evidence type="ECO:0000256" key="3">
    <source>
        <dbReference type="ARBA" id="ARBA00022538"/>
    </source>
</evidence>
<sequence>MKIVIAGAGSVGRSVALELLAHGHDITLIDHTPAELRITSIADADWVLADACSPDALRDAGVAEADVMVAATGDDKANLVISLLAKTEFAVPRVVARLNNPMNEWLFDQAWGVDVSVSTPRIMTSLVEEAVSVGIPVRLFSFNTAAVSMHALILPEDSPVVGKRVHSLELPPNSVLAALLRDGRPITPSADDVFEESDELLLLVPDADRDGLNRLRQSVAPAEPDSEEEAAGA</sequence>
<dbReference type="Proteomes" id="UP000595220">
    <property type="component" value="Chromosome"/>
</dbReference>
<dbReference type="Gene3D" id="3.40.50.720">
    <property type="entry name" value="NAD(P)-binding Rossmann-like Domain"/>
    <property type="match status" value="1"/>
</dbReference>
<feature type="compositionally biased region" description="Acidic residues" evidence="7">
    <location>
        <begin position="224"/>
        <end position="233"/>
    </location>
</feature>
<accession>A0AAQ0BXJ8</accession>
<dbReference type="InterPro" id="IPR036721">
    <property type="entry name" value="RCK_C_sf"/>
</dbReference>
<evidence type="ECO:0000313" key="10">
    <source>
        <dbReference type="EMBL" id="QQC44547.1"/>
    </source>
</evidence>
<evidence type="ECO:0000256" key="7">
    <source>
        <dbReference type="SAM" id="MobiDB-lite"/>
    </source>
</evidence>
<keyword evidence="11" id="KW-1185">Reference proteome</keyword>
<dbReference type="InterPro" id="IPR003148">
    <property type="entry name" value="RCK_N"/>
</dbReference>
<feature type="region of interest" description="Disordered" evidence="7">
    <location>
        <begin position="214"/>
        <end position="233"/>
    </location>
</feature>
<dbReference type="GO" id="GO:0005886">
    <property type="term" value="C:plasma membrane"/>
    <property type="evidence" value="ECO:0007669"/>
    <property type="project" value="InterPro"/>
</dbReference>
<evidence type="ECO:0000256" key="2">
    <source>
        <dbReference type="ARBA" id="ARBA00022448"/>
    </source>
</evidence>
<dbReference type="GO" id="GO:0015079">
    <property type="term" value="F:potassium ion transmembrane transporter activity"/>
    <property type="evidence" value="ECO:0007669"/>
    <property type="project" value="InterPro"/>
</dbReference>
<dbReference type="PROSITE" id="PS51202">
    <property type="entry name" value="RCK_C"/>
    <property type="match status" value="1"/>
</dbReference>
<evidence type="ECO:0000256" key="6">
    <source>
        <dbReference type="ARBA" id="ARBA00023065"/>
    </source>
</evidence>
<feature type="domain" description="RCK N-terminal" evidence="8">
    <location>
        <begin position="1"/>
        <end position="117"/>
    </location>
</feature>